<protein>
    <recommendedName>
        <fullName evidence="4">Zn(2)-C6 fungal-type domain-containing protein</fullName>
    </recommendedName>
</protein>
<dbReference type="GO" id="GO:0003677">
    <property type="term" value="F:DNA binding"/>
    <property type="evidence" value="ECO:0007669"/>
    <property type="project" value="InterPro"/>
</dbReference>
<dbReference type="Proteomes" id="UP000235371">
    <property type="component" value="Unassembled WGS sequence"/>
</dbReference>
<dbReference type="EMBL" id="KZ613866">
    <property type="protein sequence ID" value="PMD53927.1"/>
    <property type="molecule type" value="Genomic_DNA"/>
</dbReference>
<gene>
    <name evidence="5" type="ORF">K444DRAFT_540421</name>
</gene>
<dbReference type="PROSITE" id="PS50048">
    <property type="entry name" value="ZN2_CY6_FUNGAL_2"/>
    <property type="match status" value="1"/>
</dbReference>
<evidence type="ECO:0000259" key="4">
    <source>
        <dbReference type="PROSITE" id="PS50048"/>
    </source>
</evidence>
<keyword evidence="3" id="KW-0539">Nucleus</keyword>
<dbReference type="GO" id="GO:0006351">
    <property type="term" value="P:DNA-templated transcription"/>
    <property type="evidence" value="ECO:0007669"/>
    <property type="project" value="InterPro"/>
</dbReference>
<dbReference type="AlphaFoldDB" id="A0A2J6ST36"/>
<dbReference type="SMART" id="SM00066">
    <property type="entry name" value="GAL4"/>
    <property type="match status" value="1"/>
</dbReference>
<name>A0A2J6ST36_9HELO</name>
<dbReference type="OrthoDB" id="435881at2759"/>
<dbReference type="SUPFAM" id="SSF57701">
    <property type="entry name" value="Zn2/Cys6 DNA-binding domain"/>
    <property type="match status" value="1"/>
</dbReference>
<organism evidence="5 6">
    <name type="scientific">Hyaloscypha bicolor E</name>
    <dbReference type="NCBI Taxonomy" id="1095630"/>
    <lineage>
        <taxon>Eukaryota</taxon>
        <taxon>Fungi</taxon>
        <taxon>Dikarya</taxon>
        <taxon>Ascomycota</taxon>
        <taxon>Pezizomycotina</taxon>
        <taxon>Leotiomycetes</taxon>
        <taxon>Helotiales</taxon>
        <taxon>Hyaloscyphaceae</taxon>
        <taxon>Hyaloscypha</taxon>
        <taxon>Hyaloscypha bicolor</taxon>
    </lineage>
</organism>
<evidence type="ECO:0000313" key="5">
    <source>
        <dbReference type="EMBL" id="PMD53927.1"/>
    </source>
</evidence>
<dbReference type="InterPro" id="IPR007219">
    <property type="entry name" value="XnlR_reg_dom"/>
</dbReference>
<accession>A0A2J6ST36</accession>
<dbReference type="InParanoid" id="A0A2J6ST36"/>
<proteinExistence type="predicted"/>
<keyword evidence="6" id="KW-1185">Reference proteome</keyword>
<dbReference type="CDD" id="cd00067">
    <property type="entry name" value="GAL4"/>
    <property type="match status" value="1"/>
</dbReference>
<dbReference type="InterPro" id="IPR001138">
    <property type="entry name" value="Zn2Cys6_DnaBD"/>
</dbReference>
<evidence type="ECO:0000256" key="3">
    <source>
        <dbReference type="ARBA" id="ARBA00023242"/>
    </source>
</evidence>
<sequence>MPLQPPDPAGDGSEPLKIWNCVNCRRRKVRCDRHHPCAQCTRNEIECVFPVSGRIPSRSRIGDRAVQKQFELIGRLRRLEAMVGGLSSQVENAAGISQIDHPVEGSASAASVTSSEQSFSISNVTSEPPQVPENFGVLEVARNGDLVVGEGFWTVFCQEVEDIFEAVQGHTVMNFNDGSSSSMSNVSPHTGYYSFLLRSTSGARQKKDVYPLPSQLLFLWQIYLDNVDPFIKILHAPTMTKAIREIRSSYESLGSSMQALVLAISLAAIMSLEDEEVKANFNTDRNGLIAQYRLGIEQALEQADFLNHPDMTLLQALTIYLSVLQHTGETKIAWVLAGVLVRVAAAMNLHIDGSKHAHITLFEAEMRRRLWWQICFVDSRSEVSQTSAFKLSQDMFDTKIPTNTNDADIDPSMSRLPLPLHGWTDITAFLVRCEIWKLSRQLQSITDTNQKREVLERSEARIDEKYLTQLDPNQPLQSFIGTSIRLFLSKIKLMLPPKPNYGNTIAETEPTIPSSIFTSCLAAVEYTYKVQNEPAWSGWSWQIRGRQPPWNSLRSVLGHLSTGSWEPLYDRALASAKGSLETLPEAALSNPRYQQLLVLLSRAQKRANEHHPQGFARLANVPADLLSPADLNISTTFEQTSVSDNSSTAIPQESFLDMQDYSGAEMDWQAWNEIAGDLEIWDMGSL</sequence>
<dbReference type="RefSeq" id="XP_024730831.1">
    <property type="nucleotide sequence ID" value="XM_024875713.1"/>
</dbReference>
<keyword evidence="2" id="KW-0479">Metal-binding</keyword>
<dbReference type="InterPro" id="IPR050613">
    <property type="entry name" value="Sec_Metabolite_Reg"/>
</dbReference>
<dbReference type="CDD" id="cd12148">
    <property type="entry name" value="fungal_TF_MHR"/>
    <property type="match status" value="1"/>
</dbReference>
<feature type="domain" description="Zn(2)-C6 fungal-type" evidence="4">
    <location>
        <begin position="20"/>
        <end position="49"/>
    </location>
</feature>
<dbReference type="STRING" id="1095630.A0A2J6ST36"/>
<dbReference type="GeneID" id="36583792"/>
<comment type="subcellular location">
    <subcellularLocation>
        <location evidence="1">Nucleus</location>
    </subcellularLocation>
</comment>
<evidence type="ECO:0000313" key="6">
    <source>
        <dbReference type="Proteomes" id="UP000235371"/>
    </source>
</evidence>
<dbReference type="Gene3D" id="4.10.240.10">
    <property type="entry name" value="Zn(2)-C6 fungal-type DNA-binding domain"/>
    <property type="match status" value="1"/>
</dbReference>
<dbReference type="InterPro" id="IPR036864">
    <property type="entry name" value="Zn2-C6_fun-type_DNA-bd_sf"/>
</dbReference>
<evidence type="ECO:0000256" key="1">
    <source>
        <dbReference type="ARBA" id="ARBA00004123"/>
    </source>
</evidence>
<reference evidence="5 6" key="1">
    <citation type="submission" date="2016-04" db="EMBL/GenBank/DDBJ databases">
        <title>A degradative enzymes factory behind the ericoid mycorrhizal symbiosis.</title>
        <authorList>
            <consortium name="DOE Joint Genome Institute"/>
            <person name="Martino E."/>
            <person name="Morin E."/>
            <person name="Grelet G."/>
            <person name="Kuo A."/>
            <person name="Kohler A."/>
            <person name="Daghino S."/>
            <person name="Barry K."/>
            <person name="Choi C."/>
            <person name="Cichocki N."/>
            <person name="Clum A."/>
            <person name="Copeland A."/>
            <person name="Hainaut M."/>
            <person name="Haridas S."/>
            <person name="Labutti K."/>
            <person name="Lindquist E."/>
            <person name="Lipzen A."/>
            <person name="Khouja H.-R."/>
            <person name="Murat C."/>
            <person name="Ohm R."/>
            <person name="Olson A."/>
            <person name="Spatafora J."/>
            <person name="Veneault-Fourrey C."/>
            <person name="Henrissat B."/>
            <person name="Grigoriev I."/>
            <person name="Martin F."/>
            <person name="Perotto S."/>
        </authorList>
    </citation>
    <scope>NUCLEOTIDE SEQUENCE [LARGE SCALE GENOMIC DNA]</scope>
    <source>
        <strain evidence="5 6">E</strain>
    </source>
</reference>
<dbReference type="GO" id="GO:0005634">
    <property type="term" value="C:nucleus"/>
    <property type="evidence" value="ECO:0007669"/>
    <property type="project" value="UniProtKB-SubCell"/>
</dbReference>
<dbReference type="GO" id="GO:0008270">
    <property type="term" value="F:zinc ion binding"/>
    <property type="evidence" value="ECO:0007669"/>
    <property type="project" value="InterPro"/>
</dbReference>
<dbReference type="Pfam" id="PF04082">
    <property type="entry name" value="Fungal_trans"/>
    <property type="match status" value="1"/>
</dbReference>
<dbReference type="GO" id="GO:0000981">
    <property type="term" value="F:DNA-binding transcription factor activity, RNA polymerase II-specific"/>
    <property type="evidence" value="ECO:0007669"/>
    <property type="project" value="InterPro"/>
</dbReference>
<dbReference type="PANTHER" id="PTHR31001">
    <property type="entry name" value="UNCHARACTERIZED TRANSCRIPTIONAL REGULATORY PROTEIN"/>
    <property type="match status" value="1"/>
</dbReference>
<evidence type="ECO:0000256" key="2">
    <source>
        <dbReference type="ARBA" id="ARBA00022723"/>
    </source>
</evidence>
<dbReference type="PANTHER" id="PTHR31001:SF50">
    <property type="entry name" value="ZN(II)2CYS6 TRANSCRIPTION FACTOR (EUROFUNG)"/>
    <property type="match status" value="1"/>
</dbReference>
<dbReference type="Pfam" id="PF00172">
    <property type="entry name" value="Zn_clus"/>
    <property type="match status" value="1"/>
</dbReference>